<dbReference type="SUPFAM" id="SSF82171">
    <property type="entry name" value="DPP6 N-terminal domain-like"/>
    <property type="match status" value="1"/>
</dbReference>
<gene>
    <name evidence="3" type="ORF">EDB95_4271</name>
</gene>
<dbReference type="SUPFAM" id="SSF53474">
    <property type="entry name" value="alpha/beta-Hydrolases"/>
    <property type="match status" value="1"/>
</dbReference>
<name>A0A4R8DHL5_9BACT</name>
<keyword evidence="4" id="KW-1185">Reference proteome</keyword>
<organism evidence="3 4">
    <name type="scientific">Dinghuibacter silviterrae</name>
    <dbReference type="NCBI Taxonomy" id="1539049"/>
    <lineage>
        <taxon>Bacteria</taxon>
        <taxon>Pseudomonadati</taxon>
        <taxon>Bacteroidota</taxon>
        <taxon>Chitinophagia</taxon>
        <taxon>Chitinophagales</taxon>
        <taxon>Chitinophagaceae</taxon>
        <taxon>Dinghuibacter</taxon>
    </lineage>
</organism>
<dbReference type="Gene3D" id="3.40.50.1820">
    <property type="entry name" value="alpha/beta hydrolase"/>
    <property type="match status" value="1"/>
</dbReference>
<dbReference type="PANTHER" id="PTHR11731">
    <property type="entry name" value="PROTEASE FAMILY S9B,C DIPEPTIDYL-PEPTIDASE IV-RELATED"/>
    <property type="match status" value="1"/>
</dbReference>
<dbReference type="PANTHER" id="PTHR11731:SF193">
    <property type="entry name" value="DIPEPTIDYL PEPTIDASE 9"/>
    <property type="match status" value="1"/>
</dbReference>
<dbReference type="InterPro" id="IPR050278">
    <property type="entry name" value="Serine_Prot_S9B/DPPIV"/>
</dbReference>
<feature type="domain" description="Peptidase S9 prolyl oligopeptidase catalytic" evidence="1">
    <location>
        <begin position="533"/>
        <end position="711"/>
    </location>
</feature>
<dbReference type="GO" id="GO:0006508">
    <property type="term" value="P:proteolysis"/>
    <property type="evidence" value="ECO:0007669"/>
    <property type="project" value="InterPro"/>
</dbReference>
<reference evidence="3 4" key="1">
    <citation type="submission" date="2019-03" db="EMBL/GenBank/DDBJ databases">
        <title>Genomic Encyclopedia of Type Strains, Phase IV (KMG-IV): sequencing the most valuable type-strain genomes for metagenomic binning, comparative biology and taxonomic classification.</title>
        <authorList>
            <person name="Goeker M."/>
        </authorList>
    </citation>
    <scope>NUCLEOTIDE SEQUENCE [LARGE SCALE GENOMIC DNA]</scope>
    <source>
        <strain evidence="3 4">DSM 100059</strain>
    </source>
</reference>
<dbReference type="InterPro" id="IPR001375">
    <property type="entry name" value="Peptidase_S9_cat"/>
</dbReference>
<proteinExistence type="predicted"/>
<dbReference type="Pfam" id="PF00326">
    <property type="entry name" value="Peptidase_S9"/>
    <property type="match status" value="1"/>
</dbReference>
<dbReference type="GO" id="GO:0008236">
    <property type="term" value="F:serine-type peptidase activity"/>
    <property type="evidence" value="ECO:0007669"/>
    <property type="project" value="InterPro"/>
</dbReference>
<dbReference type="Gene3D" id="2.140.10.30">
    <property type="entry name" value="Dipeptidylpeptidase IV, N-terminal domain"/>
    <property type="match status" value="1"/>
</dbReference>
<protein>
    <submittedName>
        <fullName evidence="3">Dipeptidyl-peptidase-4</fullName>
    </submittedName>
</protein>
<sequence>MRRIAALVFVLPLFVQAQDKKEYTDLKDALFTAYRFGESPGPSQVTWIEGGNRLSYKTESEGILTLDPATGEEHPVLKGKNLRFPGSGKVFSYESFQWAADGKHLVFTSNPRQIFRRSTVSDFYVYDLGAGELRLAAKDARSAGLSPDGSMVGIVREGNMYVDDLGAGKEAQLTHDDGVGEFNGFYDWVYEEEFGKAQAWNWSPDSRYIAYWHFDERKVPVFQMTNFEGTHPEYEQIPIPDPGDPNPSVRIGVVDVHTHKNVWLEPEEKGDFYIPRMYWTSDPDVVALVTLNRAQNHLKLYFFNVRTGARRVVLEEKNQTWISIFNFYTGVDDMFYFPEKTKEFFWVSDRSGYSHIYRYGYDGKTLGTVTSGNWDVLKVTGIDPATETLYYLSGEAGPLEQQLYRIHFDGTGKQRLSQEAGYHDIDMGPNARFYLDTYSNSGTPTQVALRDRDGKTLKILADGSAGAAFLEQYAYAPTEYFKVTATDGTTLDASMIKPFHFDSSKRYPVVFDVYGGPESHNVYNRFAIDGWRQWLAQNGYIVVDVNNRGSAGYGSAFLKIVYKQLGRWESNDFAETARFLSNLPFVDSTRMAIMGTSYGGYSTVYTLLTHPGVFKAGIANSPVTDWRLYDDIYTERYMGLPAGNEDGYRKSACETYAANLQGHLLLIHSMSDDNVHPAHTMQLLTALTNAGRDADLRIYPPGGHGAVYNLESYLLIAGVGYHYLEQYLK</sequence>
<dbReference type="Proteomes" id="UP000294498">
    <property type="component" value="Unassembled WGS sequence"/>
</dbReference>
<evidence type="ECO:0000313" key="3">
    <source>
        <dbReference type="EMBL" id="TDW96440.1"/>
    </source>
</evidence>
<dbReference type="GO" id="GO:0008239">
    <property type="term" value="F:dipeptidyl-peptidase activity"/>
    <property type="evidence" value="ECO:0007669"/>
    <property type="project" value="TreeGrafter"/>
</dbReference>
<dbReference type="EMBL" id="SODV01000002">
    <property type="protein sequence ID" value="TDW96440.1"/>
    <property type="molecule type" value="Genomic_DNA"/>
</dbReference>
<dbReference type="InterPro" id="IPR002469">
    <property type="entry name" value="Peptidase_S9B_N"/>
</dbReference>
<accession>A0A4R8DHL5</accession>
<dbReference type="Pfam" id="PF00930">
    <property type="entry name" value="DPPIV_N"/>
    <property type="match status" value="1"/>
</dbReference>
<feature type="domain" description="Dipeptidylpeptidase IV N-terminal" evidence="2">
    <location>
        <begin position="100"/>
        <end position="445"/>
    </location>
</feature>
<dbReference type="RefSeq" id="WP_133996876.1">
    <property type="nucleotide sequence ID" value="NZ_SODV01000002.1"/>
</dbReference>
<dbReference type="OrthoDB" id="9812921at2"/>
<dbReference type="AlphaFoldDB" id="A0A4R8DHL5"/>
<evidence type="ECO:0000259" key="1">
    <source>
        <dbReference type="Pfam" id="PF00326"/>
    </source>
</evidence>
<dbReference type="InterPro" id="IPR029058">
    <property type="entry name" value="AB_hydrolase_fold"/>
</dbReference>
<evidence type="ECO:0000313" key="4">
    <source>
        <dbReference type="Proteomes" id="UP000294498"/>
    </source>
</evidence>
<evidence type="ECO:0000259" key="2">
    <source>
        <dbReference type="Pfam" id="PF00930"/>
    </source>
</evidence>
<comment type="caution">
    <text evidence="3">The sequence shown here is derived from an EMBL/GenBank/DDBJ whole genome shotgun (WGS) entry which is preliminary data.</text>
</comment>